<name>A0ABS8TLG5_DATST</name>
<dbReference type="Proteomes" id="UP000823775">
    <property type="component" value="Unassembled WGS sequence"/>
</dbReference>
<comment type="caution">
    <text evidence="1">The sequence shown here is derived from an EMBL/GenBank/DDBJ whole genome shotgun (WGS) entry which is preliminary data.</text>
</comment>
<evidence type="ECO:0000313" key="2">
    <source>
        <dbReference type="Proteomes" id="UP000823775"/>
    </source>
</evidence>
<evidence type="ECO:0000313" key="1">
    <source>
        <dbReference type="EMBL" id="MCD7472394.1"/>
    </source>
</evidence>
<gene>
    <name evidence="1" type="ORF">HAX54_013626</name>
</gene>
<proteinExistence type="predicted"/>
<protein>
    <submittedName>
        <fullName evidence="1">Uncharacterized protein</fullName>
    </submittedName>
</protein>
<organism evidence="1 2">
    <name type="scientific">Datura stramonium</name>
    <name type="common">Jimsonweed</name>
    <name type="synonym">Common thornapple</name>
    <dbReference type="NCBI Taxonomy" id="4076"/>
    <lineage>
        <taxon>Eukaryota</taxon>
        <taxon>Viridiplantae</taxon>
        <taxon>Streptophyta</taxon>
        <taxon>Embryophyta</taxon>
        <taxon>Tracheophyta</taxon>
        <taxon>Spermatophyta</taxon>
        <taxon>Magnoliopsida</taxon>
        <taxon>eudicotyledons</taxon>
        <taxon>Gunneridae</taxon>
        <taxon>Pentapetalae</taxon>
        <taxon>asterids</taxon>
        <taxon>lamiids</taxon>
        <taxon>Solanales</taxon>
        <taxon>Solanaceae</taxon>
        <taxon>Solanoideae</taxon>
        <taxon>Datureae</taxon>
        <taxon>Datura</taxon>
    </lineage>
</organism>
<sequence>MSGSCLRVASGRAMMVEWLVYEESPDQQMSGSWYRVGIIHEFLEFPAGHDWKGRNKTLLHVCTSVISVGVFMNVEKELKGTVTVQLSRATAKAIPLQRDLFHRSETVAAVK</sequence>
<reference evidence="1 2" key="1">
    <citation type="journal article" date="2021" name="BMC Genomics">
        <title>Datura genome reveals duplications of psychoactive alkaloid biosynthetic genes and high mutation rate following tissue culture.</title>
        <authorList>
            <person name="Rajewski A."/>
            <person name="Carter-House D."/>
            <person name="Stajich J."/>
            <person name="Litt A."/>
        </authorList>
    </citation>
    <scope>NUCLEOTIDE SEQUENCE [LARGE SCALE GENOMIC DNA]</scope>
    <source>
        <strain evidence="1">AR-01</strain>
    </source>
</reference>
<accession>A0ABS8TLG5</accession>
<dbReference type="EMBL" id="JACEIK010001825">
    <property type="protein sequence ID" value="MCD7472394.1"/>
    <property type="molecule type" value="Genomic_DNA"/>
</dbReference>
<keyword evidence="2" id="KW-1185">Reference proteome</keyword>